<dbReference type="InterPro" id="IPR056792">
    <property type="entry name" value="PRC_RimM"/>
</dbReference>
<keyword evidence="4 5" id="KW-0143">Chaperone</keyword>
<dbReference type="InterPro" id="IPR011961">
    <property type="entry name" value="RimM"/>
</dbReference>
<gene>
    <name evidence="5 8" type="primary">rimM</name>
    <name evidence="8" type="ORF">D9V74_01860</name>
</gene>
<dbReference type="InterPro" id="IPR009000">
    <property type="entry name" value="Transl_B-barrel_sf"/>
</dbReference>
<evidence type="ECO:0000313" key="8">
    <source>
        <dbReference type="EMBL" id="QCI24106.1"/>
    </source>
</evidence>
<dbReference type="Pfam" id="PF01782">
    <property type="entry name" value="RimM"/>
    <property type="match status" value="1"/>
</dbReference>
<dbReference type="GO" id="GO:0043022">
    <property type="term" value="F:ribosome binding"/>
    <property type="evidence" value="ECO:0007669"/>
    <property type="project" value="InterPro"/>
</dbReference>
<dbReference type="GO" id="GO:0006364">
    <property type="term" value="P:rRNA processing"/>
    <property type="evidence" value="ECO:0007669"/>
    <property type="project" value="UniProtKB-UniRule"/>
</dbReference>
<dbReference type="Proteomes" id="UP000298745">
    <property type="component" value="Chromosome"/>
</dbReference>
<comment type="subcellular location">
    <subcellularLocation>
        <location evidence="5">Cytoplasm</location>
    </subcellularLocation>
</comment>
<evidence type="ECO:0000313" key="9">
    <source>
        <dbReference type="Proteomes" id="UP000298745"/>
    </source>
</evidence>
<keyword evidence="3 5" id="KW-0698">rRNA processing</keyword>
<evidence type="ECO:0000256" key="4">
    <source>
        <dbReference type="ARBA" id="ARBA00023186"/>
    </source>
</evidence>
<dbReference type="InterPro" id="IPR002676">
    <property type="entry name" value="RimM_N"/>
</dbReference>
<comment type="function">
    <text evidence="5">An accessory protein needed during the final step in the assembly of 30S ribosomal subunit, possibly for assembly of the head region. Essential for efficient processing of 16S rRNA. May be needed both before and after RbfA during the maturation of 16S rRNA. It has affinity for free ribosomal 30S subunits but not for 70S ribosomes.</text>
</comment>
<comment type="domain">
    <text evidence="5">The PRC barrel domain binds ribosomal protein uS19.</text>
</comment>
<evidence type="ECO:0000256" key="3">
    <source>
        <dbReference type="ARBA" id="ARBA00022552"/>
    </source>
</evidence>
<evidence type="ECO:0000256" key="2">
    <source>
        <dbReference type="ARBA" id="ARBA00022517"/>
    </source>
</evidence>
<organism evidence="8 9">
    <name type="scientific">Buchnera aphidicola</name>
    <name type="common">Macrosiphoniella sanborni</name>
    <dbReference type="NCBI Taxonomy" id="1241865"/>
    <lineage>
        <taxon>Bacteria</taxon>
        <taxon>Pseudomonadati</taxon>
        <taxon>Pseudomonadota</taxon>
        <taxon>Gammaproteobacteria</taxon>
        <taxon>Enterobacterales</taxon>
        <taxon>Erwiniaceae</taxon>
        <taxon>Buchnera</taxon>
    </lineage>
</organism>
<accession>A0A4D6Y3E4</accession>
<dbReference type="HAMAP" id="MF_00014">
    <property type="entry name" value="Ribosome_mat_RimM"/>
    <property type="match status" value="1"/>
</dbReference>
<dbReference type="SUPFAM" id="SSF50346">
    <property type="entry name" value="PRC-barrel domain"/>
    <property type="match status" value="1"/>
</dbReference>
<reference evidence="8 9" key="2">
    <citation type="submission" date="2019-05" db="EMBL/GenBank/DDBJ databases">
        <title>Genome evolution of the obligate endosymbiont Buchnera aphidicola.</title>
        <authorList>
            <person name="Moran N.A."/>
        </authorList>
    </citation>
    <scope>NUCLEOTIDE SEQUENCE [LARGE SCALE GENOMIC DNA]</scope>
    <source>
        <strain evidence="8 9">Msa</strain>
    </source>
</reference>
<keyword evidence="1 5" id="KW-0963">Cytoplasm</keyword>
<dbReference type="NCBIfam" id="TIGR02273">
    <property type="entry name" value="16S_RimM"/>
    <property type="match status" value="1"/>
</dbReference>
<evidence type="ECO:0000259" key="6">
    <source>
        <dbReference type="Pfam" id="PF01782"/>
    </source>
</evidence>
<dbReference type="GO" id="GO:0005840">
    <property type="term" value="C:ribosome"/>
    <property type="evidence" value="ECO:0007669"/>
    <property type="project" value="InterPro"/>
</dbReference>
<dbReference type="Gene3D" id="2.30.30.240">
    <property type="entry name" value="PRC-barrel domain"/>
    <property type="match status" value="1"/>
</dbReference>
<dbReference type="InterPro" id="IPR011033">
    <property type="entry name" value="PRC_barrel-like_sf"/>
</dbReference>
<dbReference type="PANTHER" id="PTHR33692">
    <property type="entry name" value="RIBOSOME MATURATION FACTOR RIMM"/>
    <property type="match status" value="1"/>
</dbReference>
<dbReference type="EMBL" id="CP034864">
    <property type="protein sequence ID" value="QCI24106.1"/>
    <property type="molecule type" value="Genomic_DNA"/>
</dbReference>
<evidence type="ECO:0000259" key="7">
    <source>
        <dbReference type="Pfam" id="PF24986"/>
    </source>
</evidence>
<keyword evidence="2 5" id="KW-0690">Ribosome biogenesis</keyword>
<dbReference type="Gene3D" id="2.40.30.60">
    <property type="entry name" value="RimM"/>
    <property type="match status" value="1"/>
</dbReference>
<dbReference type="GO" id="GO:0005737">
    <property type="term" value="C:cytoplasm"/>
    <property type="evidence" value="ECO:0007669"/>
    <property type="project" value="UniProtKB-SubCell"/>
</dbReference>
<dbReference type="SUPFAM" id="SSF50447">
    <property type="entry name" value="Translation proteins"/>
    <property type="match status" value="1"/>
</dbReference>
<dbReference type="Pfam" id="PF24986">
    <property type="entry name" value="PRC_RimM"/>
    <property type="match status" value="1"/>
</dbReference>
<proteinExistence type="inferred from homology"/>
<name>A0A4D6Y3E4_9GAMM</name>
<evidence type="ECO:0000256" key="5">
    <source>
        <dbReference type="HAMAP-Rule" id="MF_00014"/>
    </source>
</evidence>
<evidence type="ECO:0000256" key="1">
    <source>
        <dbReference type="ARBA" id="ARBA00022490"/>
    </source>
</evidence>
<dbReference type="InterPro" id="IPR036976">
    <property type="entry name" value="RimM_N_sf"/>
</dbReference>
<dbReference type="PANTHER" id="PTHR33692:SF1">
    <property type="entry name" value="RIBOSOME MATURATION FACTOR RIMM"/>
    <property type="match status" value="1"/>
</dbReference>
<feature type="domain" description="Ribosome maturation factor RimM PRC barrel" evidence="7">
    <location>
        <begin position="102"/>
        <end position="170"/>
    </location>
</feature>
<protein>
    <recommendedName>
        <fullName evidence="5">Ribosome maturation factor RimM</fullName>
    </recommendedName>
</protein>
<feature type="domain" description="RimM N-terminal" evidence="6">
    <location>
        <begin position="10"/>
        <end position="88"/>
    </location>
</feature>
<comment type="subunit">
    <text evidence="5">Binds ribosomal protein uS19.</text>
</comment>
<dbReference type="OrthoDB" id="9783509at2"/>
<dbReference type="GO" id="GO:0042274">
    <property type="term" value="P:ribosomal small subunit biogenesis"/>
    <property type="evidence" value="ECO:0007669"/>
    <property type="project" value="UniProtKB-UniRule"/>
</dbReference>
<reference evidence="8 9" key="1">
    <citation type="submission" date="2018-12" db="EMBL/GenBank/DDBJ databases">
        <authorList>
            <person name="Chong R.A."/>
        </authorList>
    </citation>
    <scope>NUCLEOTIDE SEQUENCE [LARGE SCALE GENOMIC DNA]</scope>
    <source>
        <strain evidence="8 9">Msa</strain>
    </source>
</reference>
<comment type="similarity">
    <text evidence="5">Belongs to the RimM family.</text>
</comment>
<dbReference type="AlphaFoldDB" id="A0A4D6Y3E4"/>
<sequence>MNIPIQPLLIGKVGKSYGILGWITIFSFTEEKEKIFSYLPWFFYKEKKWTKIIVDDWKKYKNNFIIHIKEISNRSIIKKFTNSDIIISQYTLPKLKKNNYYWTDIINCQVFNIDKNYLGKVIELTRTKNNDILIIQNPFKISKKNILIPFVENTIIKNIKINNKLIIVQWNKMTYSK</sequence>